<feature type="region of interest" description="Disordered" evidence="1">
    <location>
        <begin position="627"/>
        <end position="666"/>
    </location>
</feature>
<dbReference type="EMBL" id="BMQJ01000006">
    <property type="protein sequence ID" value="GGP97167.1"/>
    <property type="molecule type" value="Genomic_DNA"/>
</dbReference>
<accession>A0ABQ2QTP6</accession>
<keyword evidence="3" id="KW-1185">Reference proteome</keyword>
<feature type="compositionally biased region" description="Polar residues" evidence="1">
    <location>
        <begin position="635"/>
        <end position="648"/>
    </location>
</feature>
<feature type="compositionally biased region" description="Polar residues" evidence="1">
    <location>
        <begin position="380"/>
        <end position="395"/>
    </location>
</feature>
<evidence type="ECO:0000313" key="2">
    <source>
        <dbReference type="EMBL" id="GGP97167.1"/>
    </source>
</evidence>
<proteinExistence type="predicted"/>
<feature type="compositionally biased region" description="Low complexity" evidence="1">
    <location>
        <begin position="128"/>
        <end position="146"/>
    </location>
</feature>
<dbReference type="Proteomes" id="UP000611554">
    <property type="component" value="Unassembled WGS sequence"/>
</dbReference>
<evidence type="ECO:0000313" key="3">
    <source>
        <dbReference type="Proteomes" id="UP000611554"/>
    </source>
</evidence>
<feature type="compositionally biased region" description="Basic and acidic residues" evidence="1">
    <location>
        <begin position="312"/>
        <end position="329"/>
    </location>
</feature>
<feature type="compositionally biased region" description="Low complexity" evidence="1">
    <location>
        <begin position="163"/>
        <end position="188"/>
    </location>
</feature>
<feature type="region of interest" description="Disordered" evidence="1">
    <location>
        <begin position="128"/>
        <end position="529"/>
    </location>
</feature>
<protein>
    <submittedName>
        <fullName evidence="2">Uncharacterized protein</fullName>
    </submittedName>
</protein>
<reference evidence="3" key="1">
    <citation type="journal article" date="2019" name="Int. J. Syst. Evol. Microbiol.">
        <title>The Global Catalogue of Microorganisms (GCM) 10K type strain sequencing project: providing services to taxonomists for standard genome sequencing and annotation.</title>
        <authorList>
            <consortium name="The Broad Institute Genomics Platform"/>
            <consortium name="The Broad Institute Genome Sequencing Center for Infectious Disease"/>
            <person name="Wu L."/>
            <person name="Ma J."/>
        </authorList>
    </citation>
    <scope>NUCLEOTIDE SEQUENCE [LARGE SCALE GENOMIC DNA]</scope>
    <source>
        <strain evidence="3">JCM 3115</strain>
    </source>
</reference>
<comment type="caution">
    <text evidence="2">The sequence shown here is derived from an EMBL/GenBank/DDBJ whole genome shotgun (WGS) entry which is preliminary data.</text>
</comment>
<name>A0ABQ2QTP6_9ACTN</name>
<feature type="compositionally biased region" description="Basic and acidic residues" evidence="1">
    <location>
        <begin position="286"/>
        <end position="298"/>
    </location>
</feature>
<sequence length="666" mass="69224">MMTPSRRASRATVITASVAIGVFGAGAGLGAVIATRSDSAGPSEAGGMRLVAGTYRLDDRIGAWTALGASDAGRLSGGGQAAQGAATGNTKVCLAATTDGHAIAGGASGCVALPAVAGAVGALLRPGTPENAAKSAPPPKESSAPKASEKTKTQPVPNPPAAPRAQQQDAAPVQQPPANTRQVAAQPQAPAPKAPPPKPAPTEQVGRSLSENGSKIQQPAAEQKQQEVIAPPPPPPSPRNDARPSNGPGTRPPDGSATRPSDGPDVARPSEGSRTPPPSAYPRSPRKGDHDQRSRSPRDGYSIRTAQPSPGDRSRWDRRAGRPSADPRVKAWPSGDPRTATQPPSAPRVETQPPVDRRMATRPPADPRTANRPSDASIGTRPTGTLTPAAPNSTMRPIVPAGPQPTSSARQPVDPRPSARITPVPLPSPQDRLPSADGSQLPPVAPSGDAQLPPADQNALPPTGQDAVPPNDRNTDPNTDPNTDRNNVPPTGQDARPPADQLPADRSAPRSEAPDPSASTLPIFRDPELMRRAQEALGLDKNMRYTDENGVWDLNIAPPGTPECRNYSEDELANLDTSQGGFAVPRDSCAWPAFVRWLYADPAPGQVSNWTKFTGLPERNLELVVTDPSDVQPAQPGTGQVEPGQTEQDQVEPDQAEQDQGEYSGS</sequence>
<gene>
    <name evidence="2" type="ORF">GCM10010140_28930</name>
</gene>
<organism evidence="2 3">
    <name type="scientific">Streptosporangium pseudovulgare</name>
    <dbReference type="NCBI Taxonomy" id="35765"/>
    <lineage>
        <taxon>Bacteria</taxon>
        <taxon>Bacillati</taxon>
        <taxon>Actinomycetota</taxon>
        <taxon>Actinomycetes</taxon>
        <taxon>Streptosporangiales</taxon>
        <taxon>Streptosporangiaceae</taxon>
        <taxon>Streptosporangium</taxon>
    </lineage>
</organism>
<feature type="compositionally biased region" description="Low complexity" evidence="1">
    <location>
        <begin position="468"/>
        <end position="491"/>
    </location>
</feature>
<feature type="compositionally biased region" description="Acidic residues" evidence="1">
    <location>
        <begin position="649"/>
        <end position="660"/>
    </location>
</feature>
<evidence type="ECO:0000256" key="1">
    <source>
        <dbReference type="SAM" id="MobiDB-lite"/>
    </source>
</evidence>
<feature type="compositionally biased region" description="Pro residues" evidence="1">
    <location>
        <begin position="189"/>
        <end position="200"/>
    </location>
</feature>
<feature type="compositionally biased region" description="Polar residues" evidence="1">
    <location>
        <begin position="205"/>
        <end position="217"/>
    </location>
</feature>